<accession>A0ACB8AV93</accession>
<gene>
    <name evidence="1" type="ORF">BV22DRAFT_1026711</name>
</gene>
<evidence type="ECO:0000313" key="1">
    <source>
        <dbReference type="EMBL" id="KAH7917272.1"/>
    </source>
</evidence>
<organism evidence="1 2">
    <name type="scientific">Leucogyrophana mollusca</name>
    <dbReference type="NCBI Taxonomy" id="85980"/>
    <lineage>
        <taxon>Eukaryota</taxon>
        <taxon>Fungi</taxon>
        <taxon>Dikarya</taxon>
        <taxon>Basidiomycota</taxon>
        <taxon>Agaricomycotina</taxon>
        <taxon>Agaricomycetes</taxon>
        <taxon>Agaricomycetidae</taxon>
        <taxon>Boletales</taxon>
        <taxon>Boletales incertae sedis</taxon>
        <taxon>Leucogyrophana</taxon>
    </lineage>
</organism>
<proteinExistence type="predicted"/>
<dbReference type="EMBL" id="MU267150">
    <property type="protein sequence ID" value="KAH7917272.1"/>
    <property type="molecule type" value="Genomic_DNA"/>
</dbReference>
<evidence type="ECO:0000313" key="2">
    <source>
        <dbReference type="Proteomes" id="UP000790709"/>
    </source>
</evidence>
<reference evidence="1" key="1">
    <citation type="journal article" date="2021" name="New Phytol.">
        <title>Evolutionary innovations through gain and loss of genes in the ectomycorrhizal Boletales.</title>
        <authorList>
            <person name="Wu G."/>
            <person name="Miyauchi S."/>
            <person name="Morin E."/>
            <person name="Kuo A."/>
            <person name="Drula E."/>
            <person name="Varga T."/>
            <person name="Kohler A."/>
            <person name="Feng B."/>
            <person name="Cao Y."/>
            <person name="Lipzen A."/>
            <person name="Daum C."/>
            <person name="Hundley H."/>
            <person name="Pangilinan J."/>
            <person name="Johnson J."/>
            <person name="Barry K."/>
            <person name="LaButti K."/>
            <person name="Ng V."/>
            <person name="Ahrendt S."/>
            <person name="Min B."/>
            <person name="Choi I.G."/>
            <person name="Park H."/>
            <person name="Plett J.M."/>
            <person name="Magnuson J."/>
            <person name="Spatafora J.W."/>
            <person name="Nagy L.G."/>
            <person name="Henrissat B."/>
            <person name="Grigoriev I.V."/>
            <person name="Yang Z.L."/>
            <person name="Xu J."/>
            <person name="Martin F.M."/>
        </authorList>
    </citation>
    <scope>NUCLEOTIDE SEQUENCE</scope>
    <source>
        <strain evidence="1">KUC20120723A-06</strain>
    </source>
</reference>
<keyword evidence="2" id="KW-1185">Reference proteome</keyword>
<protein>
    <submittedName>
        <fullName evidence="1">Alcohol oxidase</fullName>
    </submittedName>
</protein>
<name>A0ACB8AV93_9AGAM</name>
<sequence>MLFSSYPQVAVSDLREEYDYIIVGGGTAGCVIANRLTQDQHISVLVAERGSVSNGLISRIPLLSSHFASDGSRSRVWRSVPQEHVDGRIIDLVGGNSVGGSSKINAMLYTRGLPGDYNSWGRDGWRYDDMQPYFIKSERFLDCKDDTVDYHGTSGEWPNRSHKQSHWKHTDEIISATTELGVPYVDDLNLPLNPSHGCTKMHYTIDSSGRRSSTLTAFLPAELMKARKQHLHLCTGAIVQQVEITNKTGGASAEGIWLQSEKSLSSRFVRARREVILTAGPISSPQILMLSGVGPEGHLRDHGISVMKDLPGVGSNLQDHLAVPLQFRIPLNDSLAKLELRPWIIIKLMFLYLFFGTGLLLAPVLELSIFLQSRLLHSGSRAVVTRSKADVDAALPGNLPDIEIMPISWADVKKHRQGGLSFFSVTLRPSSKGTVRLNSSDPRASPLIDPNYFSSSRDWAVMRQSIRFSLSIKDQLLLQKYPIFDVHVPSSESDEDIDAFIRKECQSTNHYTSTCRMMPEEEEGVVDDRLRVHGVKGLRVGDSSIFPHILSAHLAAGTVAIAEKCADMIKEDRSA</sequence>
<dbReference type="Proteomes" id="UP000790709">
    <property type="component" value="Unassembled WGS sequence"/>
</dbReference>
<comment type="caution">
    <text evidence="1">The sequence shown here is derived from an EMBL/GenBank/DDBJ whole genome shotgun (WGS) entry which is preliminary data.</text>
</comment>